<comment type="catalytic activity">
    <reaction evidence="2">
        <text>mycothiol S-conjugate + H2O = an N-acetyl-L-cysteine-S-conjugate + 1D-myo-inositol 2-amino-2-deoxy-alpha-D-glucopyranoside</text>
        <dbReference type="Rhea" id="RHEA:36543"/>
        <dbReference type="ChEBI" id="CHEBI:15377"/>
        <dbReference type="ChEBI" id="CHEBI:58718"/>
        <dbReference type="ChEBI" id="CHEBI:58886"/>
        <dbReference type="ChEBI" id="CHEBI:59633"/>
        <dbReference type="EC" id="3.5.1.115"/>
    </reaction>
</comment>
<comment type="subunit">
    <text evidence="2">Monomer.</text>
</comment>
<comment type="function">
    <text evidence="2">A mycothiol (MSH, N-acetylcysteinyl-glucosaminyl-inositol) S-conjugate amidase, it recycles conjugated MSH to the N-acetyl cysteine conjugate (AcCys S-conjugate, a mercapturic acid) and the MSH precursor. Involved in MSH-dependent detoxification of a number of alkylating agents and antibiotics.</text>
</comment>
<feature type="binding site" evidence="2">
    <location>
        <position position="62"/>
    </location>
    <ligand>
        <name>Zn(2+)</name>
        <dbReference type="ChEBI" id="CHEBI:29105"/>
    </ligand>
</feature>
<dbReference type="Proteomes" id="UP000652763">
    <property type="component" value="Unassembled WGS sequence"/>
</dbReference>
<feature type="binding site" evidence="2">
    <location>
        <position position="59"/>
    </location>
    <ligand>
        <name>Zn(2+)</name>
        <dbReference type="ChEBI" id="CHEBI:29105"/>
    </ligand>
</feature>
<dbReference type="InterPro" id="IPR024078">
    <property type="entry name" value="LmbE-like_dom_sf"/>
</dbReference>
<dbReference type="InterPro" id="IPR003737">
    <property type="entry name" value="GlcNAc_PI_deacetylase-related"/>
</dbReference>
<evidence type="ECO:0000313" key="4">
    <source>
        <dbReference type="Proteomes" id="UP000652763"/>
    </source>
</evidence>
<keyword evidence="2" id="KW-0479">Metal-binding</keyword>
<gene>
    <name evidence="2 3" type="primary">mca</name>
    <name evidence="3" type="ORF">H9638_04910</name>
</gene>
<evidence type="ECO:0000256" key="1">
    <source>
        <dbReference type="ARBA" id="ARBA00022833"/>
    </source>
</evidence>
<sequence>MTIRPRGALEPADLPQCSPLHFTEHSCRRFPPTVRSTALSTEPSFAPDGELRLLAVHAHPDDEASKGAATMASYAASGVKVMVATCTGGERGDVLNPAAEDEPSAKRDLAGLRRSEMAASQAALGIEHRWLGFMDSGLPEGDPLPELPAGCFALRPLQTAAAPMVKLVREFRPHVIISYDENGGYPHPDHIMAHRVAVEAFHAAGDPLAYPGTGAPWEPLKLYYDRGFNPERFRALHEALTRAGLESPYAERLAAWLETEPDGHQPPAPLHPTTTQVECGDFFPVRDAALKAHRTQVDPEGFFFAVSTDLQREVWPWEDYSLIESRVPSSVPETDLFAGIR</sequence>
<dbReference type="EC" id="3.5.1.115" evidence="2"/>
<dbReference type="HAMAP" id="MF_01482">
    <property type="entry name" value="Mca"/>
    <property type="match status" value="1"/>
</dbReference>
<comment type="caution">
    <text evidence="3">The sequence shown here is derived from an EMBL/GenBank/DDBJ whole genome shotgun (WGS) entry which is preliminary data.</text>
</comment>
<dbReference type="SUPFAM" id="SSF102588">
    <property type="entry name" value="LmbE-like"/>
    <property type="match status" value="1"/>
</dbReference>
<comment type="cofactor">
    <cofactor evidence="2">
        <name>Zn(2+)</name>
        <dbReference type="ChEBI" id="CHEBI:29105"/>
    </cofactor>
    <text evidence="2">Binds 1 zinc ion per subunit.</text>
</comment>
<reference evidence="3 4" key="1">
    <citation type="submission" date="2020-08" db="EMBL/GenBank/DDBJ databases">
        <title>A Genomic Blueprint of the Chicken Gut Microbiome.</title>
        <authorList>
            <person name="Gilroy R."/>
            <person name="Ravi A."/>
            <person name="Getino M."/>
            <person name="Pursley I."/>
            <person name="Horton D.L."/>
            <person name="Alikhan N.-F."/>
            <person name="Baker D."/>
            <person name="Gharbi K."/>
            <person name="Hall N."/>
            <person name="Watson M."/>
            <person name="Adriaenssens E.M."/>
            <person name="Foster-Nyarko E."/>
            <person name="Jarju S."/>
            <person name="Secka A."/>
            <person name="Antonio M."/>
            <person name="Oren A."/>
            <person name="Chaudhuri R."/>
            <person name="La Ragione R.M."/>
            <person name="Hildebrand F."/>
            <person name="Pallen M.J."/>
        </authorList>
    </citation>
    <scope>NUCLEOTIDE SEQUENCE [LARGE SCALE GENOMIC DNA]</scope>
    <source>
        <strain evidence="3 4">Sa2BUA2</strain>
    </source>
</reference>
<feature type="binding site" evidence="2">
    <location>
        <position position="190"/>
    </location>
    <ligand>
        <name>Zn(2+)</name>
        <dbReference type="ChEBI" id="CHEBI:29105"/>
    </ligand>
</feature>
<proteinExistence type="inferred from homology"/>
<dbReference type="PANTHER" id="PTHR12993:SF11">
    <property type="entry name" value="N-ACETYLGLUCOSAMINYL-PHOSPHATIDYLINOSITOL DE-N-ACETYLASE"/>
    <property type="match status" value="1"/>
</dbReference>
<keyword evidence="2" id="KW-0378">Hydrolase</keyword>
<organism evidence="3 4">
    <name type="scientific">Arthrobacter pullicola</name>
    <dbReference type="NCBI Taxonomy" id="2762224"/>
    <lineage>
        <taxon>Bacteria</taxon>
        <taxon>Bacillati</taxon>
        <taxon>Actinomycetota</taxon>
        <taxon>Actinomycetes</taxon>
        <taxon>Micrococcales</taxon>
        <taxon>Micrococcaceae</taxon>
        <taxon>Arthrobacter</taxon>
    </lineage>
</organism>
<dbReference type="Pfam" id="PF02585">
    <property type="entry name" value="PIG-L"/>
    <property type="match status" value="1"/>
</dbReference>
<dbReference type="Gene3D" id="3.40.50.10320">
    <property type="entry name" value="LmbE-like"/>
    <property type="match status" value="1"/>
</dbReference>
<dbReference type="EMBL" id="JACSQC010000002">
    <property type="protein sequence ID" value="MBD8043149.1"/>
    <property type="molecule type" value="Genomic_DNA"/>
</dbReference>
<protein>
    <recommendedName>
        <fullName evidence="2">Mycothiol S-conjugate amidase</fullName>
        <ecNumber evidence="2">3.5.1.115</ecNumber>
    </recommendedName>
</protein>
<evidence type="ECO:0000256" key="2">
    <source>
        <dbReference type="HAMAP-Rule" id="MF_01482"/>
    </source>
</evidence>
<dbReference type="PANTHER" id="PTHR12993">
    <property type="entry name" value="N-ACETYLGLUCOSAMINYL-PHOSPHATIDYLINOSITOL DE-N-ACETYLASE-RELATED"/>
    <property type="match status" value="1"/>
</dbReference>
<keyword evidence="4" id="KW-1185">Reference proteome</keyword>
<dbReference type="NCBIfam" id="TIGR03446">
    <property type="entry name" value="mycothiol_Mca"/>
    <property type="match status" value="1"/>
</dbReference>
<evidence type="ECO:0000313" key="3">
    <source>
        <dbReference type="EMBL" id="MBD8043149.1"/>
    </source>
</evidence>
<keyword evidence="1 2" id="KW-0862">Zinc</keyword>
<accession>A0ABR8YGQ8</accession>
<name>A0ABR8YGQ8_9MICC</name>
<dbReference type="InterPro" id="IPR017811">
    <property type="entry name" value="Mca"/>
</dbReference>
<comment type="similarity">
    <text evidence="2">Belongs to the MshB deacetylase family. Mca subfamily.</text>
</comment>